<dbReference type="STRING" id="1277257.G293_01220"/>
<dbReference type="InterPro" id="IPR029057">
    <property type="entry name" value="PRTase-like"/>
</dbReference>
<gene>
    <name evidence="3" type="ORF">G293_01220</name>
</gene>
<dbReference type="InterPro" id="IPR000836">
    <property type="entry name" value="PRTase_dom"/>
</dbReference>
<sequence>MLSATQIIKSIIGKLFYYIYPTICPVCNRVIDRRFCLCAHCWSKVYFISSTDNILDDKNNTNDKDDSLLNHICSVTVYCDMSRVLVRLLKYHDRTDLAIMMAKWMFRSGKDLVMDSDLIVAIPLHRFRLICRRYNQSAELARLIAEYAKKPFISGILVRHRFTKQQVDLSLSARKRNLHNAFNVPQYFYKYVDGSKVVLIDDVYTTGSTAKFADVALKKAGAEKVSILTFSKSLKN</sequence>
<dbReference type="AlphaFoldDB" id="A0A0G3I1X1"/>
<evidence type="ECO:0000313" key="4">
    <source>
        <dbReference type="Proteomes" id="UP000035503"/>
    </source>
</evidence>
<feature type="domain" description="Double zinc ribbon" evidence="2">
    <location>
        <begin position="18"/>
        <end position="49"/>
    </location>
</feature>
<dbReference type="RefSeq" id="WP_047263943.1">
    <property type="nucleotide sequence ID" value="NZ_CP004021.1"/>
</dbReference>
<dbReference type="Gene3D" id="3.40.50.2020">
    <property type="match status" value="1"/>
</dbReference>
<dbReference type="Proteomes" id="UP000035503">
    <property type="component" value="Chromosome"/>
</dbReference>
<dbReference type="CDD" id="cd06223">
    <property type="entry name" value="PRTases_typeI"/>
    <property type="match status" value="1"/>
</dbReference>
<proteinExistence type="inferred from homology"/>
<evidence type="ECO:0000313" key="3">
    <source>
        <dbReference type="EMBL" id="AKK19876.1"/>
    </source>
</evidence>
<evidence type="ECO:0000256" key="1">
    <source>
        <dbReference type="ARBA" id="ARBA00008007"/>
    </source>
</evidence>
<dbReference type="Pfam" id="PF18912">
    <property type="entry name" value="DZR_2"/>
    <property type="match status" value="1"/>
</dbReference>
<dbReference type="SUPFAM" id="SSF53271">
    <property type="entry name" value="PRTase-like"/>
    <property type="match status" value="1"/>
</dbReference>
<accession>A0A0G3I1X1</accession>
<keyword evidence="4" id="KW-1185">Reference proteome</keyword>
<dbReference type="PANTHER" id="PTHR47505">
    <property type="entry name" value="DNA UTILIZATION PROTEIN YHGH"/>
    <property type="match status" value="1"/>
</dbReference>
<dbReference type="PANTHER" id="PTHR47505:SF1">
    <property type="entry name" value="DNA UTILIZATION PROTEIN YHGH"/>
    <property type="match status" value="1"/>
</dbReference>
<dbReference type="InterPro" id="IPR044005">
    <property type="entry name" value="DZR_2"/>
</dbReference>
<evidence type="ECO:0000259" key="2">
    <source>
        <dbReference type="Pfam" id="PF18912"/>
    </source>
</evidence>
<dbReference type="InterPro" id="IPR051910">
    <property type="entry name" value="ComF/GntX_DNA_util-trans"/>
</dbReference>
<comment type="similarity">
    <text evidence="1">Belongs to the ComF/GntX family.</text>
</comment>
<dbReference type="KEGG" id="lau:G293_01220"/>
<name>A0A0G3I1X1_LIBAF</name>
<protein>
    <submittedName>
        <fullName evidence="3">Competence protein F</fullName>
    </submittedName>
</protein>
<reference evidence="3 4" key="1">
    <citation type="journal article" date="2015" name="Genome Announc.">
        <title>Complete Genome Sequence of 'Candidatus Liberibacter africanus,' a Bacterium Associated with Citrus Huanglongbing.</title>
        <authorList>
            <person name="Lin H."/>
            <person name="Pietersen G."/>
            <person name="Han C."/>
            <person name="Read D.A."/>
            <person name="Lou B."/>
            <person name="Gupta G."/>
            <person name="Civerolo E.L."/>
        </authorList>
    </citation>
    <scope>NUCLEOTIDE SEQUENCE [LARGE SCALE GENOMIC DNA]</scope>
    <source>
        <strain evidence="3 4">PTSAPSY</strain>
    </source>
</reference>
<organism evidence="3 4">
    <name type="scientific">Candidatus Liberibacter africanus PTSAPSY</name>
    <dbReference type="NCBI Taxonomy" id="1277257"/>
    <lineage>
        <taxon>Bacteria</taxon>
        <taxon>Pseudomonadati</taxon>
        <taxon>Pseudomonadota</taxon>
        <taxon>Alphaproteobacteria</taxon>
        <taxon>Hyphomicrobiales</taxon>
        <taxon>Rhizobiaceae</taxon>
        <taxon>Liberibacter</taxon>
    </lineage>
</organism>
<dbReference type="PATRIC" id="fig|1277257.4.peg.266"/>
<dbReference type="EMBL" id="CP004021">
    <property type="protein sequence ID" value="AKK19876.1"/>
    <property type="molecule type" value="Genomic_DNA"/>
</dbReference>